<dbReference type="Gene3D" id="2.80.10.50">
    <property type="match status" value="1"/>
</dbReference>
<dbReference type="CDD" id="cd00257">
    <property type="entry name" value="beta-trefoil_FSCN-like"/>
    <property type="match status" value="1"/>
</dbReference>
<dbReference type="Proteomes" id="UP001501442">
    <property type="component" value="Unassembled WGS sequence"/>
</dbReference>
<dbReference type="InterPro" id="IPR012334">
    <property type="entry name" value="Pectin_lyas_fold"/>
</dbReference>
<dbReference type="PANTHER" id="PTHR10551:SF9">
    <property type="entry name" value="FASCIN-2"/>
    <property type="match status" value="1"/>
</dbReference>
<evidence type="ECO:0000256" key="1">
    <source>
        <dbReference type="SAM" id="SignalP"/>
    </source>
</evidence>
<dbReference type="PANTHER" id="PTHR10551">
    <property type="entry name" value="FASCIN"/>
    <property type="match status" value="1"/>
</dbReference>
<dbReference type="SUPFAM" id="SSF50405">
    <property type="entry name" value="Actin-crosslinking proteins"/>
    <property type="match status" value="1"/>
</dbReference>
<feature type="signal peptide" evidence="1">
    <location>
        <begin position="1"/>
        <end position="33"/>
    </location>
</feature>
<dbReference type="SMART" id="SM00710">
    <property type="entry name" value="PbH1"/>
    <property type="match status" value="4"/>
</dbReference>
<keyword evidence="3" id="KW-1185">Reference proteome</keyword>
<gene>
    <name evidence="2" type="ORF">GCM10023196_022240</name>
</gene>
<keyword evidence="1" id="KW-0732">Signal</keyword>
<dbReference type="Gene3D" id="2.160.20.10">
    <property type="entry name" value="Single-stranded right-handed beta-helix, Pectin lyase-like"/>
    <property type="match status" value="1"/>
</dbReference>
<evidence type="ECO:0000313" key="3">
    <source>
        <dbReference type="Proteomes" id="UP001501442"/>
    </source>
</evidence>
<feature type="chain" id="PRO_5046535076" description="Right handed beta helix domain-containing protein" evidence="1">
    <location>
        <begin position="34"/>
        <end position="513"/>
    </location>
</feature>
<comment type="caution">
    <text evidence="2">The sequence shown here is derived from an EMBL/GenBank/DDBJ whole genome shotgun (WGS) entry which is preliminary data.</text>
</comment>
<organism evidence="2 3">
    <name type="scientific">Actinoallomurus vinaceus</name>
    <dbReference type="NCBI Taxonomy" id="1080074"/>
    <lineage>
        <taxon>Bacteria</taxon>
        <taxon>Bacillati</taxon>
        <taxon>Actinomycetota</taxon>
        <taxon>Actinomycetes</taxon>
        <taxon>Streptosporangiales</taxon>
        <taxon>Thermomonosporaceae</taxon>
        <taxon>Actinoallomurus</taxon>
    </lineage>
</organism>
<dbReference type="EMBL" id="BAABHK010000002">
    <property type="protein sequence ID" value="GAA4623951.1"/>
    <property type="molecule type" value="Genomic_DNA"/>
</dbReference>
<evidence type="ECO:0008006" key="4">
    <source>
        <dbReference type="Google" id="ProtNLM"/>
    </source>
</evidence>
<name>A0ABP8U728_9ACTN</name>
<reference evidence="3" key="1">
    <citation type="journal article" date="2019" name="Int. J. Syst. Evol. Microbiol.">
        <title>The Global Catalogue of Microorganisms (GCM) 10K type strain sequencing project: providing services to taxonomists for standard genome sequencing and annotation.</title>
        <authorList>
            <consortium name="The Broad Institute Genomics Platform"/>
            <consortium name="The Broad Institute Genome Sequencing Center for Infectious Disease"/>
            <person name="Wu L."/>
            <person name="Ma J."/>
        </authorList>
    </citation>
    <scope>NUCLEOTIDE SEQUENCE [LARGE SCALE GENOMIC DNA]</scope>
    <source>
        <strain evidence="3">JCM 17939</strain>
    </source>
</reference>
<sequence>MCMSARGRSVPFLSMLAAVAALLVPMTATGARAAAACIPSGTDAAINAALTGSGSAAVLCPGAVFTLSNSIRFTAPNQRIETQGLPTDDSRATLKLSGSLTTAINGTDQSGVTVQNIQIDGGRPSLGRLDGGALMEMGASGTGQTVQNVYAHDTRSWSTLHFIEGAVTNSTPACQGAKILNNTIGPAGTDTPSGTWADGISLACGNSTVQGNTVQDATDGGIVIFGAPGSSVKNNTITARTRTLLGGINLVDYAPMNGNYTGTTVTGNTVDAQSAFIKVGIAMGPQVWGCGTGTNYGASVTGNTLRGAHMGYGYAVNGVRDWTVTGNADSSTHVGTPNAGCGGTVSAPGRFQVQSATSSTLQPEFTSAQLTYVLGVAEHPPTGQVISLRAHADNQYVTADNGGASPLIANRTAIGSWEQFDLIDQGGGAIALRAHANNQYVTADNGGASPLIANRTAIGSWETFALVHNADGSVSLRANANNEYVTAENAGASALIANRTAIGPWEEFDLIQD</sequence>
<dbReference type="NCBIfam" id="TIGR03804">
    <property type="entry name" value="para_beta_helix"/>
    <property type="match status" value="1"/>
</dbReference>
<dbReference type="InterPro" id="IPR022441">
    <property type="entry name" value="Para_beta_helix_rpt-2"/>
</dbReference>
<dbReference type="InterPro" id="IPR006626">
    <property type="entry name" value="PbH1"/>
</dbReference>
<proteinExistence type="predicted"/>
<dbReference type="InterPro" id="IPR008999">
    <property type="entry name" value="Actin-crosslinking"/>
</dbReference>
<dbReference type="SUPFAM" id="SSF51126">
    <property type="entry name" value="Pectin lyase-like"/>
    <property type="match status" value="1"/>
</dbReference>
<protein>
    <recommendedName>
        <fullName evidence="4">Right handed beta helix domain-containing protein</fullName>
    </recommendedName>
</protein>
<dbReference type="InterPro" id="IPR011050">
    <property type="entry name" value="Pectin_lyase_fold/virulence"/>
</dbReference>
<evidence type="ECO:0000313" key="2">
    <source>
        <dbReference type="EMBL" id="GAA4623951.1"/>
    </source>
</evidence>
<accession>A0ABP8U728</accession>
<dbReference type="InterPro" id="IPR010431">
    <property type="entry name" value="Fascin"/>
</dbReference>